<accession>A0ACC5XT53</accession>
<dbReference type="Proteomes" id="UP000829447">
    <property type="component" value="Linkage Group LG27"/>
</dbReference>
<protein>
    <submittedName>
        <fullName evidence="1">Uncharacterized protein</fullName>
    </submittedName>
</protein>
<comment type="caution">
    <text evidence="1">The sequence shown here is derived from an EMBL/GenBank/DDBJ whole genome shotgun (WGS) entry which is preliminary data.</text>
</comment>
<proteinExistence type="predicted"/>
<sequence length="672" mass="74506">MEPQWAAHHYETNSIHRPCLFQRIESSALNKVLGNAMELTAFVFNPKEGVDNPAMVISEDAGNFSGPLPQVCVLKREEGQNFGFHLRLEKGRPGHIIRQVELFGAAEKSGLRDGDRLLEVNEHFVDDVEHMEAAHRIQISGPQLCLLVLRSDEYEQAVAQGWNLKELCRAQRGEEWKPPRLCHIIRNHVSGLGFSIHPVEGEKGKFSISTITEGPAEKAGLRKGDRLIWINGAVACELTHSAINKMVKKCTDHMTVLVIDSNSEKSYIRRKMAILPAMADAPSMPYKPKRVHLVQGPDGYGFLLRHENISTGRKVHMVREIDAGSPAEVADIKDGEILLEVNGESVDHLSHEEVVSKIRNSGLQVSFTTMALEGQDFYTKLGLSPLLFCEDHSSGKEQQETSTPDEQSPEALRLLESLVEAQEELEVEPSPRLLHMVREIDAGSPAEVADIKDGEILLEVNGESVDHLSHEEVVSKIRNSGLQVSFTTMALEGQDFYTKLGLSPLLFCEDHSSGKEQQETSTPDEQSPEALRLLESLVEAQEELEVEPSPRLCELQRSPVGFGFHLGWVQQKPGTFINQVAPGGPGESSGLLQGDVLLEVNGQNVEDLCLEDVILLMKKGGSSLSLLVIDRPGYEWMKKTRKPVITEQEAKASEKVQEHENSSPTKQSTPDE</sequence>
<keyword evidence="2" id="KW-1185">Reference proteome</keyword>
<evidence type="ECO:0000313" key="2">
    <source>
        <dbReference type="Proteomes" id="UP000829447"/>
    </source>
</evidence>
<reference evidence="1 2" key="1">
    <citation type="journal article" date="2022" name="bioRxiv">
        <title>An ancient truncated duplication of the anti-Mullerian hormone receptor type 2 gene is a potential conserved master sex determinant in the Pangasiidae catfish family.</title>
        <authorList>
            <person name="Wen M."/>
            <person name="Pan Q."/>
            <person name="Jouanno E."/>
            <person name="Montfort J."/>
            <person name="Zahm M."/>
            <person name="Cabau C."/>
            <person name="Klopp C."/>
            <person name="Iampietro C."/>
            <person name="Roques C."/>
            <person name="Bouchez O."/>
            <person name="Castinel A."/>
            <person name="Donnadieu C."/>
            <person name="Parrinello H."/>
            <person name="Poncet C."/>
            <person name="Belmonte E."/>
            <person name="Gautier V."/>
            <person name="Avarre J.-C."/>
            <person name="Dugue R."/>
            <person name="Gustiano R."/>
            <person name="Ha T.T.T."/>
            <person name="Campet M."/>
            <person name="Sriphairoj K."/>
            <person name="Ribolli J."/>
            <person name="de Almeida F.L."/>
            <person name="Desvignes T."/>
            <person name="Postlethwait J.H."/>
            <person name="Bucao C.F."/>
            <person name="Robinson-Rechavi M."/>
            <person name="Bobe J."/>
            <person name="Herpin A."/>
            <person name="Guiguen Y."/>
        </authorList>
    </citation>
    <scope>NUCLEOTIDE SEQUENCE [LARGE SCALE GENOMIC DNA]</scope>
    <source>
        <strain evidence="1">YG-Dec2019</strain>
    </source>
</reference>
<dbReference type="EMBL" id="CM040480">
    <property type="protein sequence ID" value="MCI4394409.1"/>
    <property type="molecule type" value="Genomic_DNA"/>
</dbReference>
<evidence type="ECO:0000313" key="1">
    <source>
        <dbReference type="EMBL" id="MCI4394409.1"/>
    </source>
</evidence>
<name>A0ACC5XT53_PANGG</name>
<organism evidence="1 2">
    <name type="scientific">Pangasianodon gigas</name>
    <name type="common">Mekong giant catfish</name>
    <name type="synonym">Pangasius gigas</name>
    <dbReference type="NCBI Taxonomy" id="30993"/>
    <lineage>
        <taxon>Eukaryota</taxon>
        <taxon>Metazoa</taxon>
        <taxon>Chordata</taxon>
        <taxon>Craniata</taxon>
        <taxon>Vertebrata</taxon>
        <taxon>Euteleostomi</taxon>
        <taxon>Actinopterygii</taxon>
        <taxon>Neopterygii</taxon>
        <taxon>Teleostei</taxon>
        <taxon>Ostariophysi</taxon>
        <taxon>Siluriformes</taxon>
        <taxon>Pangasiidae</taxon>
        <taxon>Pangasianodon</taxon>
    </lineage>
</organism>
<gene>
    <name evidence="1" type="ORF">PGIGA_G00168310</name>
</gene>